<feature type="domain" description="Methyltransferase FkbM" evidence="1">
    <location>
        <begin position="102"/>
        <end position="263"/>
    </location>
</feature>
<keyword evidence="2" id="KW-0489">Methyltransferase</keyword>
<name>A0ABS5VZN9_9BACT</name>
<comment type="caution">
    <text evidence="2">The sequence shown here is derived from an EMBL/GenBank/DDBJ whole genome shotgun (WGS) entry which is preliminary data.</text>
</comment>
<keyword evidence="3" id="KW-1185">Reference proteome</keyword>
<dbReference type="Proteomes" id="UP000772618">
    <property type="component" value="Unassembled WGS sequence"/>
</dbReference>
<evidence type="ECO:0000313" key="3">
    <source>
        <dbReference type="Proteomes" id="UP000772618"/>
    </source>
</evidence>
<dbReference type="PANTHER" id="PTHR34203:SF15">
    <property type="entry name" value="SLL1173 PROTEIN"/>
    <property type="match status" value="1"/>
</dbReference>
<dbReference type="Pfam" id="PF05050">
    <property type="entry name" value="Methyltransf_21"/>
    <property type="match status" value="1"/>
</dbReference>
<gene>
    <name evidence="2" type="ORF">KK060_19550</name>
</gene>
<evidence type="ECO:0000259" key="1">
    <source>
        <dbReference type="Pfam" id="PF05050"/>
    </source>
</evidence>
<dbReference type="InterPro" id="IPR052514">
    <property type="entry name" value="SAM-dependent_MTase"/>
</dbReference>
<protein>
    <submittedName>
        <fullName evidence="2">FkbM family methyltransferase</fullName>
    </submittedName>
</protein>
<accession>A0ABS5VZN9</accession>
<dbReference type="GO" id="GO:0032259">
    <property type="term" value="P:methylation"/>
    <property type="evidence" value="ECO:0007669"/>
    <property type="project" value="UniProtKB-KW"/>
</dbReference>
<dbReference type="Gene3D" id="3.40.50.150">
    <property type="entry name" value="Vaccinia Virus protein VP39"/>
    <property type="match status" value="1"/>
</dbReference>
<dbReference type="NCBIfam" id="TIGR01444">
    <property type="entry name" value="fkbM_fam"/>
    <property type="match status" value="1"/>
</dbReference>
<dbReference type="InterPro" id="IPR006342">
    <property type="entry name" value="FkbM_mtfrase"/>
</dbReference>
<dbReference type="InterPro" id="IPR029063">
    <property type="entry name" value="SAM-dependent_MTases_sf"/>
</dbReference>
<dbReference type="PANTHER" id="PTHR34203">
    <property type="entry name" value="METHYLTRANSFERASE, FKBM FAMILY PROTEIN"/>
    <property type="match status" value="1"/>
</dbReference>
<organism evidence="2 3">
    <name type="scientific">Chryseosolibacter indicus</name>
    <dbReference type="NCBI Taxonomy" id="2782351"/>
    <lineage>
        <taxon>Bacteria</taxon>
        <taxon>Pseudomonadati</taxon>
        <taxon>Bacteroidota</taxon>
        <taxon>Cytophagia</taxon>
        <taxon>Cytophagales</taxon>
        <taxon>Chryseotaleaceae</taxon>
        <taxon>Chryseosolibacter</taxon>
    </lineage>
</organism>
<reference evidence="2 3" key="1">
    <citation type="submission" date="2021-05" db="EMBL/GenBank/DDBJ databases">
        <title>A Polyphasic approach of four new species of the genus Ohtaekwangia: Ohtaekwangia histidinii sp. nov., Ohtaekwangia cretensis sp. nov., Ohtaekwangia indiensis sp. nov., Ohtaekwangia reichenbachii sp. nov. from diverse environment.</title>
        <authorList>
            <person name="Octaviana S."/>
        </authorList>
    </citation>
    <scope>NUCLEOTIDE SEQUENCE [LARGE SCALE GENOMIC DNA]</scope>
    <source>
        <strain evidence="2 3">PWU20</strain>
    </source>
</reference>
<keyword evidence="2" id="KW-0808">Transferase</keyword>
<dbReference type="SUPFAM" id="SSF53335">
    <property type="entry name" value="S-adenosyl-L-methionine-dependent methyltransferases"/>
    <property type="match status" value="1"/>
</dbReference>
<dbReference type="RefSeq" id="WP_254155442.1">
    <property type="nucleotide sequence ID" value="NZ_JAHESD010000057.1"/>
</dbReference>
<sequence length="300" mass="34632">MEKSLARFFRTLNSKLIGTDNLLVEKILKIPFAFSGFFYRRKRAALSSGSNITLIENFDSNIKLKIDINRTMGCAIYWTGFHEYKELLFLHKYLMPDMVFIDVGANLGEYTLFCCKRLANGRVLSFEPLPSIRKFLLENIELNGFKNAIVYDCGLSDENKRLAIYEVEDTHEGLATIYPGERVIKQKIEVELKRMDDALVNQNRVDFIKIDIEGAELMALRGGLNTIKKFRPIVMLELNQKTYEAAGYTIEDIHIFFKELNYQSYSIERRGKISKCESMPLFGNILFIPNENSIHNTMVS</sequence>
<proteinExistence type="predicted"/>
<evidence type="ECO:0000313" key="2">
    <source>
        <dbReference type="EMBL" id="MBT1705496.1"/>
    </source>
</evidence>
<dbReference type="EMBL" id="JAHESD010000057">
    <property type="protein sequence ID" value="MBT1705496.1"/>
    <property type="molecule type" value="Genomic_DNA"/>
</dbReference>
<dbReference type="GO" id="GO:0008168">
    <property type="term" value="F:methyltransferase activity"/>
    <property type="evidence" value="ECO:0007669"/>
    <property type="project" value="UniProtKB-KW"/>
</dbReference>